<proteinExistence type="predicted"/>
<dbReference type="InterPro" id="IPR037143">
    <property type="entry name" value="4-PPantetheinyl_Trfase_dom_sf"/>
</dbReference>
<dbReference type="SUPFAM" id="SSF56214">
    <property type="entry name" value="4'-phosphopantetheinyl transferase"/>
    <property type="match status" value="1"/>
</dbReference>
<keyword evidence="2" id="KW-1185">Reference proteome</keyword>
<evidence type="ECO:0000313" key="2">
    <source>
        <dbReference type="Proteomes" id="UP001583186"/>
    </source>
</evidence>
<dbReference type="Gene3D" id="3.90.470.20">
    <property type="entry name" value="4'-phosphopantetheinyl transferase domain"/>
    <property type="match status" value="1"/>
</dbReference>
<evidence type="ECO:0000313" key="1">
    <source>
        <dbReference type="EMBL" id="KAL1889309.1"/>
    </source>
</evidence>
<sequence>MPPPLTTTGAASRILPFGLPLLHVGTDICHVSRVYTILKKAKPASSTSSSSTTSSPPKQTNAARFIRRVLTPREVEALPALSTVAPESPSTMSAHAAVFLLARGSPLPVVATDSSEDPSLTPLWRAAQFLAGRFAAKEAAIKAHPHLPGLTLQDVRIARRAAAEKTDELDHVIGEDVVQRRNANSGPPLAYVRVYALEKDGDGSDIVEQEARISISHDGEYATAVCLGVQHNT</sequence>
<gene>
    <name evidence="1" type="ORF">Sste5346_008964</name>
</gene>
<reference evidence="1 2" key="1">
    <citation type="journal article" date="2024" name="IMA Fungus">
        <title>IMA Genome - F19 : A genome assembly and annotation guide to empower mycologists, including annotated draft genome sequences of Ceratocystis pirilliformis, Diaporthe australafricana, Fusarium ophioides, Paecilomyces lecythidis, and Sporothrix stenoceras.</title>
        <authorList>
            <person name="Aylward J."/>
            <person name="Wilson A.M."/>
            <person name="Visagie C.M."/>
            <person name="Spraker J."/>
            <person name="Barnes I."/>
            <person name="Buitendag C."/>
            <person name="Ceriani C."/>
            <person name="Del Mar Angel L."/>
            <person name="du Plessis D."/>
            <person name="Fuchs T."/>
            <person name="Gasser K."/>
            <person name="Kramer D."/>
            <person name="Li W."/>
            <person name="Munsamy K."/>
            <person name="Piso A."/>
            <person name="Price J.L."/>
            <person name="Sonnekus B."/>
            <person name="Thomas C."/>
            <person name="van der Nest A."/>
            <person name="van Dijk A."/>
            <person name="van Heerden A."/>
            <person name="van Vuuren N."/>
            <person name="Yilmaz N."/>
            <person name="Duong T.A."/>
            <person name="van der Merwe N.A."/>
            <person name="Wingfield M.J."/>
            <person name="Wingfield B.D."/>
        </authorList>
    </citation>
    <scope>NUCLEOTIDE SEQUENCE [LARGE SCALE GENOMIC DNA]</scope>
    <source>
        <strain evidence="1 2">CMW 5346</strain>
    </source>
</reference>
<name>A0ABR3YPI5_9PEZI</name>
<dbReference type="Proteomes" id="UP001583186">
    <property type="component" value="Unassembled WGS sequence"/>
</dbReference>
<dbReference type="EMBL" id="JAWCUI010000076">
    <property type="protein sequence ID" value="KAL1889309.1"/>
    <property type="molecule type" value="Genomic_DNA"/>
</dbReference>
<accession>A0ABR3YPI5</accession>
<comment type="caution">
    <text evidence="1">The sequence shown here is derived from an EMBL/GenBank/DDBJ whole genome shotgun (WGS) entry which is preliminary data.</text>
</comment>
<protein>
    <recommendedName>
        <fullName evidence="3">4'-phosphopantetheinyl transferase domain-containing protein</fullName>
    </recommendedName>
</protein>
<evidence type="ECO:0008006" key="3">
    <source>
        <dbReference type="Google" id="ProtNLM"/>
    </source>
</evidence>
<organism evidence="1 2">
    <name type="scientific">Sporothrix stenoceras</name>
    <dbReference type="NCBI Taxonomy" id="5173"/>
    <lineage>
        <taxon>Eukaryota</taxon>
        <taxon>Fungi</taxon>
        <taxon>Dikarya</taxon>
        <taxon>Ascomycota</taxon>
        <taxon>Pezizomycotina</taxon>
        <taxon>Sordariomycetes</taxon>
        <taxon>Sordariomycetidae</taxon>
        <taxon>Ophiostomatales</taxon>
        <taxon>Ophiostomataceae</taxon>
        <taxon>Sporothrix</taxon>
    </lineage>
</organism>